<evidence type="ECO:0000313" key="17">
    <source>
        <dbReference type="Proteomes" id="UP000472916"/>
    </source>
</evidence>
<organism evidence="3 11">
    <name type="scientific">Dorea longicatena</name>
    <dbReference type="NCBI Taxonomy" id="88431"/>
    <lineage>
        <taxon>Bacteria</taxon>
        <taxon>Bacillati</taxon>
        <taxon>Bacillota</taxon>
        <taxon>Clostridia</taxon>
        <taxon>Lachnospirales</taxon>
        <taxon>Lachnospiraceae</taxon>
        <taxon>Dorea</taxon>
    </lineage>
</organism>
<evidence type="ECO:0000313" key="15">
    <source>
        <dbReference type="Proteomes" id="UP000446719"/>
    </source>
</evidence>
<reference evidence="10 11" key="1">
    <citation type="submission" date="2015-09" db="EMBL/GenBank/DDBJ databases">
        <authorList>
            <consortium name="Pathogen Informatics"/>
        </authorList>
    </citation>
    <scope>NUCLEOTIDE SEQUENCE [LARGE SCALE GENOMIC DNA]</scope>
    <source>
        <strain evidence="2 10">2789STDY5608851</strain>
        <strain evidence="3 11">2789STDY5608866</strain>
        <strain evidence="4 12">2789STDY5834914</strain>
        <strain evidence="1 13">2789STDY5834961</strain>
    </source>
</reference>
<evidence type="ECO:0000313" key="4">
    <source>
        <dbReference type="EMBL" id="CUP77272.1"/>
    </source>
</evidence>
<dbReference type="Proteomes" id="UP000261285">
    <property type="component" value="Unassembled WGS sequence"/>
</dbReference>
<evidence type="ECO:0000313" key="12">
    <source>
        <dbReference type="Proteomes" id="UP000095485"/>
    </source>
</evidence>
<dbReference type="EMBL" id="CYYM01000002">
    <property type="protein sequence ID" value="CUN61604.1"/>
    <property type="molecule type" value="Genomic_DNA"/>
</dbReference>
<evidence type="ECO:0000313" key="10">
    <source>
        <dbReference type="Proteomes" id="UP000095380"/>
    </source>
</evidence>
<reference evidence="8" key="4">
    <citation type="journal article" date="2020" name="Cell Host Microbe">
        <title>Functional and Genomic Variation between Human-Derived Isolates of Lachnospiraceae Reveals Inter- and Intra-Species Diversity.</title>
        <authorList>
            <person name="Sorbara M.T."/>
            <person name="Littmann E.R."/>
            <person name="Fontana E."/>
            <person name="Moody T.U."/>
            <person name="Kohout C.E."/>
            <person name="Gjonbalaj M."/>
            <person name="Eaton V."/>
            <person name="Seok R."/>
            <person name="Leiner I.M."/>
            <person name="Pamer E.G."/>
        </authorList>
    </citation>
    <scope>NUCLEOTIDE SEQUENCE</scope>
    <source>
        <strain evidence="8">MSK.10.16</strain>
    </source>
</reference>
<evidence type="ECO:0000313" key="11">
    <source>
        <dbReference type="Proteomes" id="UP000095439"/>
    </source>
</evidence>
<evidence type="ECO:0000313" key="5">
    <source>
        <dbReference type="EMBL" id="MZK09961.1"/>
    </source>
</evidence>
<dbReference type="Proteomes" id="UP000095597">
    <property type="component" value="Unassembled WGS sequence"/>
</dbReference>
<evidence type="ECO:0000313" key="1">
    <source>
        <dbReference type="EMBL" id="CUM98240.1"/>
    </source>
</evidence>
<dbReference type="eggNOG" id="ENOG50347EB">
    <property type="taxonomic scope" value="Bacteria"/>
</dbReference>
<reference evidence="8" key="5">
    <citation type="submission" date="2020-02" db="EMBL/GenBank/DDBJ databases">
        <authorList>
            <person name="Littmann E."/>
            <person name="Sorbara M."/>
        </authorList>
    </citation>
    <scope>NUCLEOTIDE SEQUENCE</scope>
    <source>
        <strain evidence="8">MSK.10.16</strain>
    </source>
</reference>
<reference evidence="15 16" key="3">
    <citation type="journal article" date="2019" name="Nat. Med.">
        <title>A library of human gut bacterial isolates paired with longitudinal multiomics data enables mechanistic microbiome research.</title>
        <authorList>
            <person name="Poyet M."/>
            <person name="Groussin M."/>
            <person name="Gibbons S.M."/>
            <person name="Avila-Pacheco J."/>
            <person name="Jiang X."/>
            <person name="Kearney S.M."/>
            <person name="Perrotta A.R."/>
            <person name="Berdy B."/>
            <person name="Zhao S."/>
            <person name="Lieberman T.D."/>
            <person name="Swanson P.K."/>
            <person name="Smith M."/>
            <person name="Roesemann S."/>
            <person name="Alexander J.E."/>
            <person name="Rich S.A."/>
            <person name="Livny J."/>
            <person name="Vlamakis H."/>
            <person name="Clish C."/>
            <person name="Bullock K."/>
            <person name="Deik A."/>
            <person name="Scott J."/>
            <person name="Pierce K.A."/>
            <person name="Xavier R.J."/>
            <person name="Alm E.J."/>
        </authorList>
    </citation>
    <scope>NUCLEOTIDE SEQUENCE [LARGE SCALE GENOMIC DNA]</scope>
    <source>
        <strain evidence="5 16">BIOML-A1</strain>
        <strain evidence="7 17">BIOML-A6</strain>
        <strain evidence="6 15">BIOML-A7</strain>
    </source>
</reference>
<accession>A0A174CF75</accession>
<protein>
    <submittedName>
        <fullName evidence="3">Uncharacterized protein</fullName>
    </submittedName>
</protein>
<evidence type="ECO:0000313" key="3">
    <source>
        <dbReference type="EMBL" id="CUO10620.1"/>
    </source>
</evidence>
<proteinExistence type="predicted"/>
<evidence type="ECO:0000313" key="16">
    <source>
        <dbReference type="Proteomes" id="UP000449249"/>
    </source>
</evidence>
<dbReference type="AlphaFoldDB" id="A0A174CF75"/>
<dbReference type="STRING" id="88431.ERS852423_02292"/>
<dbReference type="EMBL" id="WWSB01000002">
    <property type="protein sequence ID" value="MZK17054.1"/>
    <property type="molecule type" value="Genomic_DNA"/>
</dbReference>
<dbReference type="Proteomes" id="UP000446719">
    <property type="component" value="Unassembled WGS sequence"/>
</dbReference>
<evidence type="ECO:0000313" key="9">
    <source>
        <dbReference type="EMBL" id="RGO34525.1"/>
    </source>
</evidence>
<gene>
    <name evidence="9" type="ORF">DXB16_03275</name>
    <name evidence="2" type="ORF">ERS852408_00659</name>
    <name evidence="3" type="ORF">ERS852423_02292</name>
    <name evidence="4" type="ORF">ERS852526_01941</name>
    <name evidence="1" type="ORF">ERS852573_01394</name>
    <name evidence="8" type="ORF">G4332_03420</name>
    <name evidence="7" type="ORF">GT528_04010</name>
    <name evidence="6" type="ORF">GT565_02730</name>
    <name evidence="5" type="ORF">GT576_06335</name>
</gene>
<dbReference type="EMBL" id="JAAIOD010000003">
    <property type="protein sequence ID" value="NSE57176.1"/>
    <property type="molecule type" value="Genomic_DNA"/>
</dbReference>
<evidence type="ECO:0000313" key="7">
    <source>
        <dbReference type="EMBL" id="MZK40884.1"/>
    </source>
</evidence>
<dbReference type="OrthoDB" id="1912203at2"/>
<dbReference type="Proteomes" id="UP000095485">
    <property type="component" value="Unassembled WGS sequence"/>
</dbReference>
<evidence type="ECO:0000313" key="2">
    <source>
        <dbReference type="EMBL" id="CUN61604.1"/>
    </source>
</evidence>
<dbReference type="EMBL" id="QSVN01000002">
    <property type="protein sequence ID" value="RGO34525.1"/>
    <property type="molecule type" value="Genomic_DNA"/>
</dbReference>
<dbReference type="Proteomes" id="UP000472916">
    <property type="component" value="Unassembled WGS sequence"/>
</dbReference>
<evidence type="ECO:0000313" key="8">
    <source>
        <dbReference type="EMBL" id="NSE57176.1"/>
    </source>
</evidence>
<dbReference type="Proteomes" id="UP000449249">
    <property type="component" value="Unassembled WGS sequence"/>
</dbReference>
<evidence type="ECO:0000313" key="13">
    <source>
        <dbReference type="Proteomes" id="UP000095597"/>
    </source>
</evidence>
<dbReference type="EMBL" id="CZAY01000013">
    <property type="protein sequence ID" value="CUP77272.1"/>
    <property type="molecule type" value="Genomic_DNA"/>
</dbReference>
<reference evidence="9 14" key="2">
    <citation type="submission" date="2018-08" db="EMBL/GenBank/DDBJ databases">
        <title>A genome reference for cultivated species of the human gut microbiota.</title>
        <authorList>
            <person name="Zou Y."/>
            <person name="Xue W."/>
            <person name="Luo G."/>
        </authorList>
    </citation>
    <scope>NUCLEOTIDE SEQUENCE [LARGE SCALE GENOMIC DNA]</scope>
    <source>
        <strain evidence="9 14">OM02-16</strain>
    </source>
</reference>
<dbReference type="Proteomes" id="UP000095380">
    <property type="component" value="Unassembled WGS sequence"/>
</dbReference>
<dbReference type="Proteomes" id="UP000095439">
    <property type="component" value="Unassembled WGS sequence"/>
</dbReference>
<sequence length="99" mass="11516">MNEAEKRRRELLEQTRYSYQESGIPAIHPRYRASYSELYGEEEAEQGSLGIRTFICMILFAVFVFMQNEGKDILHISSTKVVQEVSKNADITDVWKKIP</sequence>
<dbReference type="EMBL" id="CYXO01000007">
    <property type="protein sequence ID" value="CUM98240.1"/>
    <property type="molecule type" value="Genomic_DNA"/>
</dbReference>
<evidence type="ECO:0000313" key="6">
    <source>
        <dbReference type="EMBL" id="MZK17054.1"/>
    </source>
</evidence>
<dbReference type="Proteomes" id="UP000724058">
    <property type="component" value="Unassembled WGS sequence"/>
</dbReference>
<evidence type="ECO:0000313" key="14">
    <source>
        <dbReference type="Proteomes" id="UP000261285"/>
    </source>
</evidence>
<name>A0A174CF75_9FIRM</name>
<dbReference type="EMBL" id="CYYY01000011">
    <property type="protein sequence ID" value="CUO10620.1"/>
    <property type="molecule type" value="Genomic_DNA"/>
</dbReference>
<dbReference type="EMBL" id="WWSH01000004">
    <property type="protein sequence ID" value="MZK09961.1"/>
    <property type="molecule type" value="Genomic_DNA"/>
</dbReference>
<dbReference type="RefSeq" id="WP_022415495.1">
    <property type="nucleotide sequence ID" value="NZ_CABIWY010000011.1"/>
</dbReference>
<dbReference type="GeneID" id="96229225"/>
<dbReference type="EMBL" id="WWSC01000003">
    <property type="protein sequence ID" value="MZK40884.1"/>
    <property type="molecule type" value="Genomic_DNA"/>
</dbReference>